<sequence length="402" mass="43125">MSPDSECHPSLSCSISIRIVHLGLERLCGDFPSQAEASSAEGGGGGGGPEQSPAHIEADQVASRDRKRSKRRCVQCLGTSAAFITIVLVIVLPVIYVAYPALARNDIESARLVAASLALLSPTPDSFYIEQTAIWISNNTGSATLGAWTADLCVEPQCDYPFARIRVPECKASNGTEVQIDQSVRIANMTEFTKYTQMSFLAAEYHVFLHGSGELHRQGLPSVTIIYEKDITLKGLDGLAGFNVTSFQFISPFLPGRFNAQGTVSIPNLSFSTFDLGSVNMNMSVANIPIGTCSLQNVLLRPGNNTFPMAAVVNQTAIGALVRGSYTTGMLPVDVMGTQVLYNEEEIPWYEQVLQGLTYRVDLNVSDVLQALESAETTPPQPLSLNADGVEGVVARGLDVEG</sequence>
<keyword evidence="2" id="KW-0472">Membrane</keyword>
<dbReference type="PANTHER" id="PTHR35895">
    <property type="entry name" value="CHROMOSOME 16, WHOLE GENOME SHOTGUN SEQUENCE"/>
    <property type="match status" value="1"/>
</dbReference>
<evidence type="ECO:0000256" key="2">
    <source>
        <dbReference type="SAM" id="Phobius"/>
    </source>
</evidence>
<keyword evidence="2" id="KW-0812">Transmembrane</keyword>
<feature type="transmembrane region" description="Helical" evidence="2">
    <location>
        <begin position="76"/>
        <end position="99"/>
    </location>
</feature>
<feature type="region of interest" description="Disordered" evidence="1">
    <location>
        <begin position="35"/>
        <end position="64"/>
    </location>
</feature>
<organism evidence="3 4">
    <name type="scientific">Fonsecaea erecta</name>
    <dbReference type="NCBI Taxonomy" id="1367422"/>
    <lineage>
        <taxon>Eukaryota</taxon>
        <taxon>Fungi</taxon>
        <taxon>Dikarya</taxon>
        <taxon>Ascomycota</taxon>
        <taxon>Pezizomycotina</taxon>
        <taxon>Eurotiomycetes</taxon>
        <taxon>Chaetothyriomycetidae</taxon>
        <taxon>Chaetothyriales</taxon>
        <taxon>Herpotrichiellaceae</taxon>
        <taxon>Fonsecaea</taxon>
    </lineage>
</organism>
<name>A0A178ZNR8_9EURO</name>
<dbReference type="AlphaFoldDB" id="A0A178ZNR8"/>
<protein>
    <submittedName>
        <fullName evidence="3">Uncharacterized protein</fullName>
    </submittedName>
</protein>
<evidence type="ECO:0000313" key="4">
    <source>
        <dbReference type="Proteomes" id="UP000078343"/>
    </source>
</evidence>
<dbReference type="GO" id="GO:0000329">
    <property type="term" value="C:fungal-type vacuole membrane"/>
    <property type="evidence" value="ECO:0007669"/>
    <property type="project" value="InterPro"/>
</dbReference>
<evidence type="ECO:0000256" key="1">
    <source>
        <dbReference type="SAM" id="MobiDB-lite"/>
    </source>
</evidence>
<evidence type="ECO:0000313" key="3">
    <source>
        <dbReference type="EMBL" id="OAP61459.1"/>
    </source>
</evidence>
<dbReference type="GeneID" id="30007831"/>
<keyword evidence="4" id="KW-1185">Reference proteome</keyword>
<proteinExistence type="predicted"/>
<accession>A0A178ZNR8</accession>
<dbReference type="Proteomes" id="UP000078343">
    <property type="component" value="Unassembled WGS sequence"/>
</dbReference>
<dbReference type="InterPro" id="IPR022185">
    <property type="entry name" value="DUF3712"/>
</dbReference>
<comment type="caution">
    <text evidence="3">The sequence shown here is derived from an EMBL/GenBank/DDBJ whole genome shotgun (WGS) entry which is preliminary data.</text>
</comment>
<keyword evidence="2" id="KW-1133">Transmembrane helix</keyword>
<reference evidence="3 4" key="1">
    <citation type="submission" date="2016-04" db="EMBL/GenBank/DDBJ databases">
        <title>Draft genome of Fonsecaea erecta CBS 125763.</title>
        <authorList>
            <person name="Weiss V.A."/>
            <person name="Vicente V.A."/>
            <person name="Raittz R.T."/>
            <person name="Moreno L.F."/>
            <person name="De Souza E.M."/>
            <person name="Pedrosa F.O."/>
            <person name="Steffens M.B."/>
            <person name="Faoro H."/>
            <person name="Tadra-Sfeir M.Z."/>
            <person name="Najafzadeh M.J."/>
            <person name="Felipe M.S."/>
            <person name="Teixeira M."/>
            <person name="Sun J."/>
            <person name="Xi L."/>
            <person name="Gomes R."/>
            <person name="De Azevedo C.M."/>
            <person name="Salgado C.G."/>
            <person name="Da Silva M.B."/>
            <person name="Nascimento M.F."/>
            <person name="Queiroz-Telles F."/>
            <person name="Attili D.S."/>
            <person name="Gorbushina A."/>
        </authorList>
    </citation>
    <scope>NUCLEOTIDE SEQUENCE [LARGE SCALE GENOMIC DNA]</scope>
    <source>
        <strain evidence="3 4">CBS 125763</strain>
    </source>
</reference>
<dbReference type="PANTHER" id="PTHR35895:SF1">
    <property type="entry name" value="LIPID-BINDING SERUM GLYCOPROTEIN C-TERMINAL DOMAIN-CONTAINING PROTEIN"/>
    <property type="match status" value="1"/>
</dbReference>
<dbReference type="Pfam" id="PF12505">
    <property type="entry name" value="DUF3712"/>
    <property type="match status" value="1"/>
</dbReference>
<dbReference type="InterPro" id="IPR046368">
    <property type="entry name" value="Tag1"/>
</dbReference>
<dbReference type="EMBL" id="LVYI01000003">
    <property type="protein sequence ID" value="OAP61459.1"/>
    <property type="molecule type" value="Genomic_DNA"/>
</dbReference>
<dbReference type="STRING" id="1367422.A0A178ZNR8"/>
<dbReference type="OrthoDB" id="10039566at2759"/>
<dbReference type="RefSeq" id="XP_018694826.1">
    <property type="nucleotide sequence ID" value="XM_018835176.1"/>
</dbReference>
<gene>
    <name evidence="3" type="ORF">AYL99_03662</name>
</gene>